<evidence type="ECO:0000259" key="1">
    <source>
        <dbReference type="Pfam" id="PF12146"/>
    </source>
</evidence>
<dbReference type="InterPro" id="IPR022742">
    <property type="entry name" value="Hydrolase_4"/>
</dbReference>
<reference evidence="2 3" key="1">
    <citation type="journal article" date="2019" name="Int. J. Syst. Evol. Microbiol.">
        <title>The Global Catalogue of Microorganisms (GCM) 10K type strain sequencing project: providing services to taxonomists for standard genome sequencing and annotation.</title>
        <authorList>
            <consortium name="The Broad Institute Genomics Platform"/>
            <consortium name="The Broad Institute Genome Sequencing Center for Infectious Disease"/>
            <person name="Wu L."/>
            <person name="Ma J."/>
        </authorList>
    </citation>
    <scope>NUCLEOTIDE SEQUENCE [LARGE SCALE GENOMIC DNA]</scope>
    <source>
        <strain evidence="2 3">JCM 16373</strain>
    </source>
</reference>
<keyword evidence="2" id="KW-0378">Hydrolase</keyword>
<dbReference type="GO" id="GO:0016787">
    <property type="term" value="F:hydrolase activity"/>
    <property type="evidence" value="ECO:0007669"/>
    <property type="project" value="UniProtKB-KW"/>
</dbReference>
<dbReference type="InterPro" id="IPR050471">
    <property type="entry name" value="AB_hydrolase"/>
</dbReference>
<accession>A0ABN3Q220</accession>
<dbReference type="InterPro" id="IPR029058">
    <property type="entry name" value="AB_hydrolase_fold"/>
</dbReference>
<dbReference type="Gene3D" id="3.40.50.1820">
    <property type="entry name" value="alpha/beta hydrolase"/>
    <property type="match status" value="1"/>
</dbReference>
<dbReference type="Pfam" id="PF12146">
    <property type="entry name" value="Hydrolase_4"/>
    <property type="match status" value="1"/>
</dbReference>
<dbReference type="EMBL" id="BAAARJ010000008">
    <property type="protein sequence ID" value="GAA2612445.1"/>
    <property type="molecule type" value="Genomic_DNA"/>
</dbReference>
<feature type="domain" description="Serine aminopeptidase S33" evidence="1">
    <location>
        <begin position="25"/>
        <end position="248"/>
    </location>
</feature>
<name>A0ABN3Q220_9ACTN</name>
<proteinExistence type="predicted"/>
<evidence type="ECO:0000313" key="2">
    <source>
        <dbReference type="EMBL" id="GAA2612445.1"/>
    </source>
</evidence>
<sequence>MTVSTVTSPDGTRIAYERHGEGAPVLLVGGAMSTREAGVPLARELARLGMCGIAYDRRGRGDSGDTAPYAPEREAEDLVAVARAVSGGGEVPAFGMSSGGFVLLEAVRAGAPLSRIVLFEPPFTGAAGQPQPPGHLARLAELTARGESGEAIAYFMTEVVGLSPEAAEGARQSPGWEGLKKLAPTLVHDMTLMGDGTLPAADLARVKLPVLVLSSSASTPVLQEGARRTAEALPEGRFRSLPGGFHEVPVGDLAPVVRDFVTG</sequence>
<gene>
    <name evidence="2" type="ORF">GCM10009863_27720</name>
</gene>
<dbReference type="Proteomes" id="UP001501447">
    <property type="component" value="Unassembled WGS sequence"/>
</dbReference>
<dbReference type="PANTHER" id="PTHR43433:SF10">
    <property type="entry name" value="AB HYDROLASE-1 DOMAIN-CONTAINING PROTEIN"/>
    <property type="match status" value="1"/>
</dbReference>
<dbReference type="PANTHER" id="PTHR43433">
    <property type="entry name" value="HYDROLASE, ALPHA/BETA FOLD FAMILY PROTEIN"/>
    <property type="match status" value="1"/>
</dbReference>
<keyword evidence="3" id="KW-1185">Reference proteome</keyword>
<evidence type="ECO:0000313" key="3">
    <source>
        <dbReference type="Proteomes" id="UP001501447"/>
    </source>
</evidence>
<organism evidence="2 3">
    <name type="scientific">Streptomyces axinellae</name>
    <dbReference type="NCBI Taxonomy" id="552788"/>
    <lineage>
        <taxon>Bacteria</taxon>
        <taxon>Bacillati</taxon>
        <taxon>Actinomycetota</taxon>
        <taxon>Actinomycetes</taxon>
        <taxon>Kitasatosporales</taxon>
        <taxon>Streptomycetaceae</taxon>
        <taxon>Streptomyces</taxon>
    </lineage>
</organism>
<dbReference type="RefSeq" id="WP_344565728.1">
    <property type="nucleotide sequence ID" value="NZ_BAAARJ010000008.1"/>
</dbReference>
<comment type="caution">
    <text evidence="2">The sequence shown here is derived from an EMBL/GenBank/DDBJ whole genome shotgun (WGS) entry which is preliminary data.</text>
</comment>
<protein>
    <submittedName>
        <fullName evidence="2">Alpha/beta hydrolase</fullName>
    </submittedName>
</protein>
<dbReference type="SUPFAM" id="SSF53474">
    <property type="entry name" value="alpha/beta-Hydrolases"/>
    <property type="match status" value="1"/>
</dbReference>